<evidence type="ECO:0000313" key="3">
    <source>
        <dbReference type="EMBL" id="EXJ56819.1"/>
    </source>
</evidence>
<dbReference type="AlphaFoldDB" id="W9WE59"/>
<feature type="region of interest" description="Disordered" evidence="1">
    <location>
        <begin position="114"/>
        <end position="135"/>
    </location>
</feature>
<name>W9WE59_9EURO</name>
<proteinExistence type="predicted"/>
<evidence type="ECO:0000259" key="2">
    <source>
        <dbReference type="Pfam" id="PF14479"/>
    </source>
</evidence>
<keyword evidence="4" id="KW-1185">Reference proteome</keyword>
<evidence type="ECO:0000256" key="1">
    <source>
        <dbReference type="SAM" id="MobiDB-lite"/>
    </source>
</evidence>
<dbReference type="EMBL" id="AMGW01000005">
    <property type="protein sequence ID" value="EXJ56819.1"/>
    <property type="molecule type" value="Genomic_DNA"/>
</dbReference>
<dbReference type="Gene3D" id="1.20.120.1020">
    <property type="entry name" value="Prion-inhibition and propagation, HeLo domain"/>
    <property type="match status" value="1"/>
</dbReference>
<accession>W9WE59</accession>
<dbReference type="STRING" id="1182544.W9WE59"/>
<gene>
    <name evidence="3" type="ORF">A1O7_07163</name>
</gene>
<feature type="compositionally biased region" description="Polar residues" evidence="1">
    <location>
        <begin position="183"/>
        <end position="250"/>
    </location>
</feature>
<dbReference type="Pfam" id="PF14479">
    <property type="entry name" value="HeLo"/>
    <property type="match status" value="1"/>
</dbReference>
<dbReference type="OrthoDB" id="20872at2759"/>
<feature type="domain" description="Prion-inhibition and propagation HeLo" evidence="2">
    <location>
        <begin position="6"/>
        <end position="192"/>
    </location>
</feature>
<evidence type="ECO:0000313" key="4">
    <source>
        <dbReference type="Proteomes" id="UP000019473"/>
    </source>
</evidence>
<comment type="caution">
    <text evidence="3">The sequence shown here is derived from an EMBL/GenBank/DDBJ whole genome shotgun (WGS) entry which is preliminary data.</text>
</comment>
<protein>
    <recommendedName>
        <fullName evidence="2">Prion-inhibition and propagation HeLo domain-containing protein</fullName>
    </recommendedName>
</protein>
<feature type="region of interest" description="Disordered" evidence="1">
    <location>
        <begin position="183"/>
        <end position="260"/>
    </location>
</feature>
<dbReference type="GeneID" id="19181738"/>
<reference evidence="3 4" key="1">
    <citation type="submission" date="2013-03" db="EMBL/GenBank/DDBJ databases">
        <title>The Genome Sequence of Cladophialophora yegresii CBS 114405.</title>
        <authorList>
            <consortium name="The Broad Institute Genomics Platform"/>
            <person name="Cuomo C."/>
            <person name="de Hoog S."/>
            <person name="Gorbushina A."/>
            <person name="Walker B."/>
            <person name="Young S.K."/>
            <person name="Zeng Q."/>
            <person name="Gargeya S."/>
            <person name="Fitzgerald M."/>
            <person name="Haas B."/>
            <person name="Abouelleil A."/>
            <person name="Allen A.W."/>
            <person name="Alvarado L."/>
            <person name="Arachchi H.M."/>
            <person name="Berlin A.M."/>
            <person name="Chapman S.B."/>
            <person name="Gainer-Dewar J."/>
            <person name="Goldberg J."/>
            <person name="Griggs A."/>
            <person name="Gujja S."/>
            <person name="Hansen M."/>
            <person name="Howarth C."/>
            <person name="Imamovic A."/>
            <person name="Ireland A."/>
            <person name="Larimer J."/>
            <person name="McCowan C."/>
            <person name="Murphy C."/>
            <person name="Pearson M."/>
            <person name="Poon T.W."/>
            <person name="Priest M."/>
            <person name="Roberts A."/>
            <person name="Saif S."/>
            <person name="Shea T."/>
            <person name="Sisk P."/>
            <person name="Sykes S."/>
            <person name="Wortman J."/>
            <person name="Nusbaum C."/>
            <person name="Birren B."/>
        </authorList>
    </citation>
    <scope>NUCLEOTIDE SEQUENCE [LARGE SCALE GENOMIC DNA]</scope>
    <source>
        <strain evidence="3 4">CBS 114405</strain>
    </source>
</reference>
<dbReference type="eggNOG" id="ENOG502S8GV">
    <property type="taxonomic scope" value="Eukaryota"/>
</dbReference>
<sequence>MAEPIGLALGTVALASLFTTCIDFMEYFELSKDYKSTYNTACLKLSLLQSRLDTWGRTLGLHDDYRTRHERSEPCLNWPCQGNVIESSLQGIADIFGNADILKDKYRLVPRRTTKVNHDGSKSDQASAANPKKGRRHLFAVGTRRISFSRRSTTWAIRDKQRFDILIDDLDFLISNLEAVSFGQPTPSTQVMNRNNNSNTIGSAADTTPRVSSQSPDIVANQSAHRAPPSMSQQWQPQEPGNGAGSSPSVQHGAAEGTAQPSLSRGYHFKIDSVTDNVQAHQGTVGQATLTALPEGHTFSGTIVKASGYARVTQGAISEIAYGTTSHDRT</sequence>
<organism evidence="3 4">
    <name type="scientific">Cladophialophora yegresii CBS 114405</name>
    <dbReference type="NCBI Taxonomy" id="1182544"/>
    <lineage>
        <taxon>Eukaryota</taxon>
        <taxon>Fungi</taxon>
        <taxon>Dikarya</taxon>
        <taxon>Ascomycota</taxon>
        <taxon>Pezizomycotina</taxon>
        <taxon>Eurotiomycetes</taxon>
        <taxon>Chaetothyriomycetidae</taxon>
        <taxon>Chaetothyriales</taxon>
        <taxon>Herpotrichiellaceae</taxon>
        <taxon>Cladophialophora</taxon>
    </lineage>
</organism>
<dbReference type="InterPro" id="IPR029498">
    <property type="entry name" value="HeLo_dom"/>
</dbReference>
<dbReference type="HOGENOM" id="CLU_841996_0_0_1"/>
<dbReference type="InterPro" id="IPR038305">
    <property type="entry name" value="HeLo_sf"/>
</dbReference>
<dbReference type="Proteomes" id="UP000019473">
    <property type="component" value="Unassembled WGS sequence"/>
</dbReference>
<dbReference type="PANTHER" id="PTHR37542">
    <property type="entry name" value="HELO DOMAIN-CONTAINING PROTEIN-RELATED"/>
    <property type="match status" value="1"/>
</dbReference>
<dbReference type="RefSeq" id="XP_007759353.1">
    <property type="nucleotide sequence ID" value="XM_007761163.1"/>
</dbReference>
<dbReference type="VEuPathDB" id="FungiDB:A1O7_07163"/>